<comment type="similarity">
    <text evidence="2">Belongs to the monovalent cation:proton antiporter 2 (CPA2) transporter (TC 2.A.37) family.</text>
</comment>
<evidence type="ECO:0000256" key="3">
    <source>
        <dbReference type="ARBA" id="ARBA00022448"/>
    </source>
</evidence>
<feature type="transmembrane region" description="Helical" evidence="7">
    <location>
        <begin position="304"/>
        <end position="328"/>
    </location>
</feature>
<feature type="transmembrane region" description="Helical" evidence="7">
    <location>
        <begin position="272"/>
        <end position="292"/>
    </location>
</feature>
<feature type="domain" description="RCK N-terminal" evidence="9">
    <location>
        <begin position="389"/>
        <end position="506"/>
    </location>
</feature>
<evidence type="ECO:0000259" key="8">
    <source>
        <dbReference type="Pfam" id="PF00999"/>
    </source>
</evidence>
<evidence type="ECO:0000313" key="11">
    <source>
        <dbReference type="Proteomes" id="UP001320148"/>
    </source>
</evidence>
<evidence type="ECO:0000256" key="2">
    <source>
        <dbReference type="ARBA" id="ARBA00005551"/>
    </source>
</evidence>
<proteinExistence type="inferred from homology"/>
<evidence type="ECO:0000256" key="6">
    <source>
        <dbReference type="ARBA" id="ARBA00023136"/>
    </source>
</evidence>
<feature type="transmembrane region" description="Helical" evidence="7">
    <location>
        <begin position="111"/>
        <end position="131"/>
    </location>
</feature>
<keyword evidence="4 7" id="KW-0812">Transmembrane</keyword>
<dbReference type="InterPro" id="IPR006153">
    <property type="entry name" value="Cation/H_exchanger_TM"/>
</dbReference>
<dbReference type="InterPro" id="IPR036291">
    <property type="entry name" value="NAD(P)-bd_dom_sf"/>
</dbReference>
<evidence type="ECO:0000256" key="7">
    <source>
        <dbReference type="SAM" id="Phobius"/>
    </source>
</evidence>
<comment type="subcellular location">
    <subcellularLocation>
        <location evidence="1">Membrane</location>
        <topology evidence="1">Multi-pass membrane protein</topology>
    </subcellularLocation>
</comment>
<dbReference type="InterPro" id="IPR003148">
    <property type="entry name" value="RCK_N"/>
</dbReference>
<dbReference type="PANTHER" id="PTHR42751">
    <property type="entry name" value="SODIUM/HYDROGEN EXCHANGER FAMILY/TRKA DOMAIN PROTEIN"/>
    <property type="match status" value="1"/>
</dbReference>
<dbReference type="EMBL" id="AP024488">
    <property type="protein sequence ID" value="BCS96343.1"/>
    <property type="molecule type" value="Genomic_DNA"/>
</dbReference>
<accession>A0ABM7PGZ0</accession>
<dbReference type="SUPFAM" id="SSF51735">
    <property type="entry name" value="NAD(P)-binding Rossmann-fold domains"/>
    <property type="match status" value="1"/>
</dbReference>
<feature type="domain" description="Cation/H+ exchanger transmembrane" evidence="8">
    <location>
        <begin position="8"/>
        <end position="349"/>
    </location>
</feature>
<reference evidence="10 11" key="1">
    <citation type="submission" date="2021-02" db="EMBL/GenBank/DDBJ databases">
        <title>Complete genome of Desulfoluna sp. strain ASN36.</title>
        <authorList>
            <person name="Takahashi A."/>
            <person name="Kojima H."/>
            <person name="Fukui M."/>
        </authorList>
    </citation>
    <scope>NUCLEOTIDE SEQUENCE [LARGE SCALE GENOMIC DNA]</scope>
    <source>
        <strain evidence="10 11">ASN36</strain>
    </source>
</reference>
<keyword evidence="11" id="KW-1185">Reference proteome</keyword>
<dbReference type="Pfam" id="PF02254">
    <property type="entry name" value="TrkA_N"/>
    <property type="match status" value="1"/>
</dbReference>
<keyword evidence="6 7" id="KW-0472">Membrane</keyword>
<dbReference type="PANTHER" id="PTHR42751:SF1">
    <property type="entry name" value="CATION_PROTON ANTIPORTER YBAL-RELATED"/>
    <property type="match status" value="1"/>
</dbReference>
<name>A0ABM7PGZ0_9BACT</name>
<feature type="transmembrane region" description="Helical" evidence="7">
    <location>
        <begin position="334"/>
        <end position="353"/>
    </location>
</feature>
<evidence type="ECO:0000313" key="10">
    <source>
        <dbReference type="EMBL" id="BCS96343.1"/>
    </source>
</evidence>
<dbReference type="Pfam" id="PF00999">
    <property type="entry name" value="Na_H_Exchanger"/>
    <property type="match status" value="1"/>
</dbReference>
<feature type="transmembrane region" description="Helical" evidence="7">
    <location>
        <begin position="168"/>
        <end position="186"/>
    </location>
</feature>
<evidence type="ECO:0000256" key="1">
    <source>
        <dbReference type="ARBA" id="ARBA00004141"/>
    </source>
</evidence>
<evidence type="ECO:0000256" key="4">
    <source>
        <dbReference type="ARBA" id="ARBA00022692"/>
    </source>
</evidence>
<feature type="transmembrane region" description="Helical" evidence="7">
    <location>
        <begin position="198"/>
        <end position="215"/>
    </location>
</feature>
<feature type="transmembrane region" description="Helical" evidence="7">
    <location>
        <begin position="43"/>
        <end position="62"/>
    </location>
</feature>
<dbReference type="RefSeq" id="WP_236892664.1">
    <property type="nucleotide sequence ID" value="NZ_AP024488.1"/>
</dbReference>
<feature type="transmembrane region" description="Helical" evidence="7">
    <location>
        <begin position="74"/>
        <end position="99"/>
    </location>
</feature>
<keyword evidence="5 7" id="KW-1133">Transmembrane helix</keyword>
<feature type="transmembrane region" description="Helical" evidence="7">
    <location>
        <begin position="12"/>
        <end position="37"/>
    </location>
</feature>
<sequence>MDPEILTVAFGFGYLVYRLGLPPMVGFLLAGLCLNAFGFTSTPLLQAASDVGVTLLLFTIGLKLRIKNLLKPEVWAGASLHMGITVAVIGFALFCFGYTGLRFFMEIDPKTALLLGFALSFSSTVFAVKILDESGRMDSLNGRTAIGVLVIQDIVAVIYLTLATGKLPSPMALLVIALLPVAMKVFQMMLTRVGHGELMVLFGLFLALIAGAHSFDLVQLKPDLGALILGMLMAPHPRAKEMANSLMNVKDILLVGFFLDIGLRGIPDASGFAAAGVLVALLPLKMGAYFLIFTRFRLKARTSFITMANLSNYSEFGLIVCSLAASTGSLDPQWLVVIAIALSVSFIIASPLNKHADRIFEVMSTTLKRFESKDRHAEEVPYERKPVDIVIIGMGRTGVGAYDWFHEQYGDVVLGIDFDQETIARHAEQGRVVDQADVTDPDFWRRLPAPDGTVKLVVLALNNFESMLTVIQKFKKYGYRGELAAIARFDDEVEMLREAGVDIAMNVFAEAGAGLAAHAASSLGTLGSK</sequence>
<dbReference type="Proteomes" id="UP001320148">
    <property type="component" value="Chromosome"/>
</dbReference>
<dbReference type="Gene3D" id="1.20.1530.20">
    <property type="match status" value="1"/>
</dbReference>
<dbReference type="Gene3D" id="3.40.50.720">
    <property type="entry name" value="NAD(P)-binding Rossmann-like Domain"/>
    <property type="match status" value="1"/>
</dbReference>
<gene>
    <name evidence="10" type="ORF">DSLASN_19750</name>
</gene>
<evidence type="ECO:0000259" key="9">
    <source>
        <dbReference type="Pfam" id="PF02254"/>
    </source>
</evidence>
<organism evidence="10 11">
    <name type="scientific">Desulfoluna limicola</name>
    <dbReference type="NCBI Taxonomy" id="2810562"/>
    <lineage>
        <taxon>Bacteria</taxon>
        <taxon>Pseudomonadati</taxon>
        <taxon>Thermodesulfobacteriota</taxon>
        <taxon>Desulfobacteria</taxon>
        <taxon>Desulfobacterales</taxon>
        <taxon>Desulfolunaceae</taxon>
        <taxon>Desulfoluna</taxon>
    </lineage>
</organism>
<protein>
    <submittedName>
        <fullName evidence="10">Potassium transporter Kef</fullName>
    </submittedName>
</protein>
<evidence type="ECO:0000256" key="5">
    <source>
        <dbReference type="ARBA" id="ARBA00022989"/>
    </source>
</evidence>
<dbReference type="InterPro" id="IPR038770">
    <property type="entry name" value="Na+/solute_symporter_sf"/>
</dbReference>
<feature type="transmembrane region" description="Helical" evidence="7">
    <location>
        <begin position="143"/>
        <end position="162"/>
    </location>
</feature>
<keyword evidence="3" id="KW-0813">Transport</keyword>